<evidence type="ECO:0000313" key="2">
    <source>
        <dbReference type="Proteomes" id="UP001066276"/>
    </source>
</evidence>
<accession>A0AAV7MS44</accession>
<gene>
    <name evidence="1" type="ORF">NDU88_003778</name>
</gene>
<name>A0AAV7MS44_PLEWA</name>
<evidence type="ECO:0000313" key="1">
    <source>
        <dbReference type="EMBL" id="KAJ1106377.1"/>
    </source>
</evidence>
<dbReference type="Proteomes" id="UP001066276">
    <property type="component" value="Chromosome 9"/>
</dbReference>
<dbReference type="AlphaFoldDB" id="A0AAV7MS44"/>
<comment type="caution">
    <text evidence="1">The sequence shown here is derived from an EMBL/GenBank/DDBJ whole genome shotgun (WGS) entry which is preliminary data.</text>
</comment>
<organism evidence="1 2">
    <name type="scientific">Pleurodeles waltl</name>
    <name type="common">Iberian ribbed newt</name>
    <dbReference type="NCBI Taxonomy" id="8319"/>
    <lineage>
        <taxon>Eukaryota</taxon>
        <taxon>Metazoa</taxon>
        <taxon>Chordata</taxon>
        <taxon>Craniata</taxon>
        <taxon>Vertebrata</taxon>
        <taxon>Euteleostomi</taxon>
        <taxon>Amphibia</taxon>
        <taxon>Batrachia</taxon>
        <taxon>Caudata</taxon>
        <taxon>Salamandroidea</taxon>
        <taxon>Salamandridae</taxon>
        <taxon>Pleurodelinae</taxon>
        <taxon>Pleurodeles</taxon>
    </lineage>
</organism>
<protein>
    <submittedName>
        <fullName evidence="1">Uncharacterized protein</fullName>
    </submittedName>
</protein>
<dbReference type="EMBL" id="JANPWB010000013">
    <property type="protein sequence ID" value="KAJ1106377.1"/>
    <property type="molecule type" value="Genomic_DNA"/>
</dbReference>
<reference evidence="1" key="1">
    <citation type="journal article" date="2022" name="bioRxiv">
        <title>Sequencing and chromosome-scale assembly of the giantPleurodeles waltlgenome.</title>
        <authorList>
            <person name="Brown T."/>
            <person name="Elewa A."/>
            <person name="Iarovenko S."/>
            <person name="Subramanian E."/>
            <person name="Araus A.J."/>
            <person name="Petzold A."/>
            <person name="Susuki M."/>
            <person name="Suzuki K.-i.T."/>
            <person name="Hayashi T."/>
            <person name="Toyoda A."/>
            <person name="Oliveira C."/>
            <person name="Osipova E."/>
            <person name="Leigh N.D."/>
            <person name="Simon A."/>
            <person name="Yun M.H."/>
        </authorList>
    </citation>
    <scope>NUCLEOTIDE SEQUENCE</scope>
    <source>
        <strain evidence="1">20211129_DDA</strain>
        <tissue evidence="1">Liver</tissue>
    </source>
</reference>
<proteinExistence type="predicted"/>
<keyword evidence="2" id="KW-1185">Reference proteome</keyword>
<sequence length="144" mass="15774">MQRRLTLVFIVDESARHSLALISPYTRPLEISVSTFTEFTVFLCLWPDGPRTRLGNKYLPATLERWSAWGEAATVTGSGLPRTGSASERARGHNGAFHEKDLAISFRKFALREFAPLCSIDGGESQGACDSDAGDHMLSQRGTA</sequence>